<dbReference type="AlphaFoldDB" id="A0A919NZW2"/>
<evidence type="ECO:0000256" key="2">
    <source>
        <dbReference type="ARBA" id="ARBA00022679"/>
    </source>
</evidence>
<dbReference type="PANTHER" id="PTHR45947">
    <property type="entry name" value="SULFOQUINOVOSYL TRANSFERASE SQD2"/>
    <property type="match status" value="1"/>
</dbReference>
<dbReference type="Gene3D" id="3.40.50.2000">
    <property type="entry name" value="Glycogen Phosphorylase B"/>
    <property type="match status" value="2"/>
</dbReference>
<feature type="domain" description="Glycosyl transferase family 1" evidence="3">
    <location>
        <begin position="196"/>
        <end position="347"/>
    </location>
</feature>
<dbReference type="InterPro" id="IPR028098">
    <property type="entry name" value="Glyco_trans_4-like_N"/>
</dbReference>
<sequence>MRIVRVANYVAPRSGGLKTALRNLGAGYQAAGHESVLVIPGEKATDEQTEQGRVITLPGAYVPGLGGYRVLLDRRRLAATLRSLRPDRLEISDRTTLRWLGRWARRRDIPTMMVSHESLDGLLRLFGPASGRRVADVLNGRTAADHDRIVCTTRWASREFARIGAPVDLVPLGVDLDRFTPDRRDPAMRSRWAGPDDVLLLHCGRLSPEKKPRRSLAALEGLRHQGVRAVLVVAGAGPLRHALQEEAASRGLPVRFLGHLTDPLEVAALQASADVAIAPGPIETFGLSALETLASGTPVVVSAQSALPEVIGAAGLAAAGDGPGYVTAVLDLLSRPEDARRQAARAQAEKFPWSASVAGFLAAHQMSGGDPVRLAEPLGRDTGRPQIVGDLG</sequence>
<proteinExistence type="predicted"/>
<feature type="domain" description="Glycosyltransferase subfamily 4-like N-terminal" evidence="4">
    <location>
        <begin position="15"/>
        <end position="172"/>
    </location>
</feature>
<accession>A0A919NZW2</accession>
<dbReference type="Proteomes" id="UP000623608">
    <property type="component" value="Unassembled WGS sequence"/>
</dbReference>
<comment type="caution">
    <text evidence="5">The sequence shown here is derived from an EMBL/GenBank/DDBJ whole genome shotgun (WGS) entry which is preliminary data.</text>
</comment>
<reference evidence="5" key="1">
    <citation type="submission" date="2021-01" db="EMBL/GenBank/DDBJ databases">
        <title>Whole genome shotgun sequence of Actinoplanes tereljensis NBRC 105297.</title>
        <authorList>
            <person name="Komaki H."/>
            <person name="Tamura T."/>
        </authorList>
    </citation>
    <scope>NUCLEOTIDE SEQUENCE</scope>
    <source>
        <strain evidence="5">NBRC 105297</strain>
    </source>
</reference>
<dbReference type="SUPFAM" id="SSF53756">
    <property type="entry name" value="UDP-Glycosyltransferase/glycogen phosphorylase"/>
    <property type="match status" value="1"/>
</dbReference>
<name>A0A919NZW2_9ACTN</name>
<evidence type="ECO:0000259" key="3">
    <source>
        <dbReference type="Pfam" id="PF00534"/>
    </source>
</evidence>
<keyword evidence="2" id="KW-0808">Transferase</keyword>
<evidence type="ECO:0000313" key="5">
    <source>
        <dbReference type="EMBL" id="GIF26996.1"/>
    </source>
</evidence>
<evidence type="ECO:0000256" key="1">
    <source>
        <dbReference type="ARBA" id="ARBA00022676"/>
    </source>
</evidence>
<dbReference type="RefSeq" id="WP_203814794.1">
    <property type="nucleotide sequence ID" value="NZ_BOMY01000074.1"/>
</dbReference>
<dbReference type="InterPro" id="IPR001296">
    <property type="entry name" value="Glyco_trans_1"/>
</dbReference>
<dbReference type="GO" id="GO:0016757">
    <property type="term" value="F:glycosyltransferase activity"/>
    <property type="evidence" value="ECO:0007669"/>
    <property type="project" value="UniProtKB-KW"/>
</dbReference>
<dbReference type="GO" id="GO:1901137">
    <property type="term" value="P:carbohydrate derivative biosynthetic process"/>
    <property type="evidence" value="ECO:0007669"/>
    <property type="project" value="UniProtKB-ARBA"/>
</dbReference>
<dbReference type="EMBL" id="BOMY01000074">
    <property type="protein sequence ID" value="GIF26996.1"/>
    <property type="molecule type" value="Genomic_DNA"/>
</dbReference>
<protein>
    <submittedName>
        <fullName evidence="5">GDP-mannose-dependent alpha-(1-6)-phosphatidylinositol dimannoside mannosyltransferase</fullName>
    </submittedName>
</protein>
<dbReference type="InterPro" id="IPR050194">
    <property type="entry name" value="Glycosyltransferase_grp1"/>
</dbReference>
<dbReference type="PANTHER" id="PTHR45947:SF3">
    <property type="entry name" value="SULFOQUINOVOSYL TRANSFERASE SQD2"/>
    <property type="match status" value="1"/>
</dbReference>
<evidence type="ECO:0000259" key="4">
    <source>
        <dbReference type="Pfam" id="PF13579"/>
    </source>
</evidence>
<organism evidence="5 6">
    <name type="scientific">Paractinoplanes tereljensis</name>
    <dbReference type="NCBI Taxonomy" id="571912"/>
    <lineage>
        <taxon>Bacteria</taxon>
        <taxon>Bacillati</taxon>
        <taxon>Actinomycetota</taxon>
        <taxon>Actinomycetes</taxon>
        <taxon>Micromonosporales</taxon>
        <taxon>Micromonosporaceae</taxon>
        <taxon>Paractinoplanes</taxon>
    </lineage>
</organism>
<dbReference type="Pfam" id="PF00534">
    <property type="entry name" value="Glycos_transf_1"/>
    <property type="match status" value="1"/>
</dbReference>
<keyword evidence="6" id="KW-1185">Reference proteome</keyword>
<evidence type="ECO:0000313" key="6">
    <source>
        <dbReference type="Proteomes" id="UP000623608"/>
    </source>
</evidence>
<keyword evidence="1 5" id="KW-0328">Glycosyltransferase</keyword>
<gene>
    <name evidence="5" type="ORF">Ate02nite_97260</name>
</gene>
<dbReference type="Pfam" id="PF13579">
    <property type="entry name" value="Glyco_trans_4_4"/>
    <property type="match status" value="1"/>
</dbReference>